<reference evidence="2 3" key="1">
    <citation type="submission" date="2018-02" db="EMBL/GenBank/DDBJ databases">
        <authorList>
            <person name="Moore K."/>
            <person name="Momper L."/>
        </authorList>
    </citation>
    <scope>NUCLEOTIDE SEQUENCE [LARGE SCALE GENOMIC DNA]</scope>
    <source>
        <strain evidence="2 3">CCALA 015</strain>
    </source>
</reference>
<dbReference type="NCBIfam" id="TIGR00305">
    <property type="entry name" value="putative toxin-antitoxin system toxin component, PIN family"/>
    <property type="match status" value="1"/>
</dbReference>
<evidence type="ECO:0000313" key="2">
    <source>
        <dbReference type="EMBL" id="PSB37544.1"/>
    </source>
</evidence>
<evidence type="ECO:0000313" key="3">
    <source>
        <dbReference type="Proteomes" id="UP000238218"/>
    </source>
</evidence>
<accession>A0ABX5F7L3</accession>
<dbReference type="SUPFAM" id="SSF88723">
    <property type="entry name" value="PIN domain-like"/>
    <property type="match status" value="1"/>
</dbReference>
<organism evidence="2 3">
    <name type="scientific">Aphanothece cf. minutissima CCALA 015</name>
    <dbReference type="NCBI Taxonomy" id="2107695"/>
    <lineage>
        <taxon>Bacteria</taxon>
        <taxon>Bacillati</taxon>
        <taxon>Cyanobacteriota</taxon>
        <taxon>Cyanophyceae</taxon>
        <taxon>Oscillatoriophycideae</taxon>
        <taxon>Chroococcales</taxon>
        <taxon>Aphanothecaceae</taxon>
        <taxon>Aphanothece</taxon>
    </lineage>
</organism>
<evidence type="ECO:0000259" key="1">
    <source>
        <dbReference type="SMART" id="SM00670"/>
    </source>
</evidence>
<dbReference type="InterPro" id="IPR029060">
    <property type="entry name" value="PIN-like_dom_sf"/>
</dbReference>
<keyword evidence="3" id="KW-1185">Reference proteome</keyword>
<proteinExistence type="predicted"/>
<dbReference type="PANTHER" id="PTHR34610:SF3">
    <property type="entry name" value="SSL7007 PROTEIN"/>
    <property type="match status" value="1"/>
</dbReference>
<protein>
    <submittedName>
        <fullName evidence="2">Toxin-antitoxin system toxin component, PIN family</fullName>
    </submittedName>
</protein>
<reference evidence="2 3" key="2">
    <citation type="submission" date="2018-03" db="EMBL/GenBank/DDBJ databases">
        <title>The ancient ancestry and fast evolution of plastids.</title>
        <authorList>
            <person name="Moore K.R."/>
            <person name="Magnabosco C."/>
            <person name="Momper L."/>
            <person name="Gold D.A."/>
            <person name="Bosak T."/>
            <person name="Fournier G.P."/>
        </authorList>
    </citation>
    <scope>NUCLEOTIDE SEQUENCE [LARGE SCALE GENOMIC DNA]</scope>
    <source>
        <strain evidence="2 3">CCALA 015</strain>
    </source>
</reference>
<dbReference type="SMART" id="SM00670">
    <property type="entry name" value="PINc"/>
    <property type="match status" value="1"/>
</dbReference>
<name>A0ABX5F7L3_9CHRO</name>
<gene>
    <name evidence="2" type="ORF">C7B81_08500</name>
</gene>
<comment type="caution">
    <text evidence="2">The sequence shown here is derived from an EMBL/GenBank/DDBJ whole genome shotgun (WGS) entry which is preliminary data.</text>
</comment>
<dbReference type="InterPro" id="IPR002716">
    <property type="entry name" value="PIN_dom"/>
</dbReference>
<sequence length="137" mass="14714">MRLVLDTNVLLAAFLSRGACHDLLEHAQQHHQIVLSAFILEEFSSKLAGKFRVPGPVIDSATQLLTATAELVVPVPLAAPVCRDPDDDWILATALAGACGCLVTGDKDLLAIEEHAGCRILAPAAFWRFEADQSEGR</sequence>
<dbReference type="InterPro" id="IPR002850">
    <property type="entry name" value="PIN_toxin-like"/>
</dbReference>
<dbReference type="PANTHER" id="PTHR34610">
    <property type="entry name" value="SSL7007 PROTEIN"/>
    <property type="match status" value="1"/>
</dbReference>
<dbReference type="RefSeq" id="WP_106220835.1">
    <property type="nucleotide sequence ID" value="NZ_PVWP01000005.1"/>
</dbReference>
<dbReference type="Gene3D" id="3.40.50.1010">
    <property type="entry name" value="5'-nuclease"/>
    <property type="match status" value="1"/>
</dbReference>
<dbReference type="EMBL" id="PVWP01000005">
    <property type="protein sequence ID" value="PSB37544.1"/>
    <property type="molecule type" value="Genomic_DNA"/>
</dbReference>
<dbReference type="Proteomes" id="UP000238218">
    <property type="component" value="Unassembled WGS sequence"/>
</dbReference>
<feature type="domain" description="PIN" evidence="1">
    <location>
        <begin position="1"/>
        <end position="111"/>
    </location>
</feature>
<dbReference type="Pfam" id="PF13470">
    <property type="entry name" value="PIN_3"/>
    <property type="match status" value="1"/>
</dbReference>